<evidence type="ECO:0000313" key="3">
    <source>
        <dbReference type="Proteomes" id="UP000800041"/>
    </source>
</evidence>
<feature type="compositionally biased region" description="Polar residues" evidence="1">
    <location>
        <begin position="293"/>
        <end position="305"/>
    </location>
</feature>
<feature type="compositionally biased region" description="Basic and acidic residues" evidence="1">
    <location>
        <begin position="30"/>
        <end position="52"/>
    </location>
</feature>
<feature type="compositionally biased region" description="Basic and acidic residues" evidence="1">
    <location>
        <begin position="60"/>
        <end position="90"/>
    </location>
</feature>
<feature type="compositionally biased region" description="Basic and acidic residues" evidence="1">
    <location>
        <begin position="98"/>
        <end position="132"/>
    </location>
</feature>
<dbReference type="EMBL" id="ML977173">
    <property type="protein sequence ID" value="KAF1983611.1"/>
    <property type="molecule type" value="Genomic_DNA"/>
</dbReference>
<evidence type="ECO:0000313" key="2">
    <source>
        <dbReference type="EMBL" id="KAF1983611.1"/>
    </source>
</evidence>
<feature type="compositionally biased region" description="Polar residues" evidence="1">
    <location>
        <begin position="332"/>
        <end position="358"/>
    </location>
</feature>
<dbReference type="Proteomes" id="UP000800041">
    <property type="component" value="Unassembled WGS sequence"/>
</dbReference>
<evidence type="ECO:0000256" key="1">
    <source>
        <dbReference type="SAM" id="MobiDB-lite"/>
    </source>
</evidence>
<feature type="compositionally biased region" description="Basic and acidic residues" evidence="1">
    <location>
        <begin position="144"/>
        <end position="156"/>
    </location>
</feature>
<accession>A0A6G1GRP6</accession>
<keyword evidence="3" id="KW-1185">Reference proteome</keyword>
<reference evidence="2" key="1">
    <citation type="journal article" date="2020" name="Stud. Mycol.">
        <title>101 Dothideomycetes genomes: a test case for predicting lifestyles and emergence of pathogens.</title>
        <authorList>
            <person name="Haridas S."/>
            <person name="Albert R."/>
            <person name="Binder M."/>
            <person name="Bloem J."/>
            <person name="Labutti K."/>
            <person name="Salamov A."/>
            <person name="Andreopoulos B."/>
            <person name="Baker S."/>
            <person name="Barry K."/>
            <person name="Bills G."/>
            <person name="Bluhm B."/>
            <person name="Cannon C."/>
            <person name="Castanera R."/>
            <person name="Culley D."/>
            <person name="Daum C."/>
            <person name="Ezra D."/>
            <person name="Gonzalez J."/>
            <person name="Henrissat B."/>
            <person name="Kuo A."/>
            <person name="Liang C."/>
            <person name="Lipzen A."/>
            <person name="Lutzoni F."/>
            <person name="Magnuson J."/>
            <person name="Mondo S."/>
            <person name="Nolan M."/>
            <person name="Ohm R."/>
            <person name="Pangilinan J."/>
            <person name="Park H.-J."/>
            <person name="Ramirez L."/>
            <person name="Alfaro M."/>
            <person name="Sun H."/>
            <person name="Tritt A."/>
            <person name="Yoshinaga Y."/>
            <person name="Zwiers L.-H."/>
            <person name="Turgeon B."/>
            <person name="Goodwin S."/>
            <person name="Spatafora J."/>
            <person name="Crous P."/>
            <person name="Grigoriev I."/>
        </authorList>
    </citation>
    <scope>NUCLEOTIDE SEQUENCE</scope>
    <source>
        <strain evidence="2">CBS 113979</strain>
    </source>
</reference>
<gene>
    <name evidence="2" type="ORF">K402DRAFT_158622</name>
</gene>
<organism evidence="2 3">
    <name type="scientific">Aulographum hederae CBS 113979</name>
    <dbReference type="NCBI Taxonomy" id="1176131"/>
    <lineage>
        <taxon>Eukaryota</taxon>
        <taxon>Fungi</taxon>
        <taxon>Dikarya</taxon>
        <taxon>Ascomycota</taxon>
        <taxon>Pezizomycotina</taxon>
        <taxon>Dothideomycetes</taxon>
        <taxon>Pleosporomycetidae</taxon>
        <taxon>Aulographales</taxon>
        <taxon>Aulographaceae</taxon>
    </lineage>
</organism>
<feature type="region of interest" description="Disordered" evidence="1">
    <location>
        <begin position="1"/>
        <end position="371"/>
    </location>
</feature>
<dbReference type="AlphaFoldDB" id="A0A6G1GRP6"/>
<sequence>MLLTSFGARKEGAESARERERERRHRRYKRRDESDEAGRRRASEPRRGRDFYEYSSSSDDDIHHRHEGRGERSSRQPTRRAVDSKSKIGEKTPTVRVTLKDSHSAAMDRKEHRGKGTSEDKRKKYSTSRKESSTGNAPSRRRQASKDRGRKEEHGVPKSRRREPRRGSYEVLEPAQTPRVSPSTSAPLRVIPERPPQLPVVPTHESRVHGSANRNLARSYSRRYSSSEESSASDDDGERQEEKNIPEGNQAKETIASSSSSSSDVDSDREGTPQGQRGPDGDRVLGEHVNEAEINNNLQDSSADQATEESPVRADVIASQPQEPVDPEEHQSSPQSLESPEGNRSSVAEQSSNRTSRSTVRKAAGQRRASR</sequence>
<feature type="compositionally biased region" description="Basic and acidic residues" evidence="1">
    <location>
        <begin position="8"/>
        <end position="21"/>
    </location>
</feature>
<name>A0A6G1GRP6_9PEZI</name>
<proteinExistence type="predicted"/>
<feature type="compositionally biased region" description="Low complexity" evidence="1">
    <location>
        <begin position="217"/>
        <end position="230"/>
    </location>
</feature>
<feature type="compositionally biased region" description="Basic and acidic residues" evidence="1">
    <location>
        <begin position="279"/>
        <end position="291"/>
    </location>
</feature>
<protein>
    <submittedName>
        <fullName evidence="2">Uncharacterized protein</fullName>
    </submittedName>
</protein>